<evidence type="ECO:0000313" key="3">
    <source>
        <dbReference type="Proteomes" id="UP000580474"/>
    </source>
</evidence>
<organism evidence="2 3">
    <name type="scientific">Saccharopolyspora gloriosae</name>
    <dbReference type="NCBI Taxonomy" id="455344"/>
    <lineage>
        <taxon>Bacteria</taxon>
        <taxon>Bacillati</taxon>
        <taxon>Actinomycetota</taxon>
        <taxon>Actinomycetes</taxon>
        <taxon>Pseudonocardiales</taxon>
        <taxon>Pseudonocardiaceae</taxon>
        <taxon>Saccharopolyspora</taxon>
    </lineage>
</organism>
<dbReference type="RefSeq" id="WP_184479412.1">
    <property type="nucleotide sequence ID" value="NZ_JACHIV010000001.1"/>
</dbReference>
<gene>
    <name evidence="2" type="ORF">BJ969_002861</name>
</gene>
<name>A0A840NHV1_9PSEU</name>
<proteinExistence type="predicted"/>
<protein>
    <submittedName>
        <fullName evidence="2">Uncharacterized protein</fullName>
    </submittedName>
</protein>
<feature type="region of interest" description="Disordered" evidence="1">
    <location>
        <begin position="1"/>
        <end position="56"/>
    </location>
</feature>
<dbReference type="EMBL" id="JACHIV010000001">
    <property type="protein sequence ID" value="MBB5069773.1"/>
    <property type="molecule type" value="Genomic_DNA"/>
</dbReference>
<sequence length="56" mass="6161">MDSETPEADAAEQARHAEDPVTEDVTSDTDPVDEADPADLADQRTDVPVDEDYDRE</sequence>
<reference evidence="2 3" key="1">
    <citation type="submission" date="2020-08" db="EMBL/GenBank/DDBJ databases">
        <title>Sequencing the genomes of 1000 actinobacteria strains.</title>
        <authorList>
            <person name="Klenk H.-P."/>
        </authorList>
    </citation>
    <scope>NUCLEOTIDE SEQUENCE [LARGE SCALE GENOMIC DNA]</scope>
    <source>
        <strain evidence="2 3">DSM 45582</strain>
    </source>
</reference>
<keyword evidence="3" id="KW-1185">Reference proteome</keyword>
<feature type="compositionally biased region" description="Acidic residues" evidence="1">
    <location>
        <begin position="1"/>
        <end position="10"/>
    </location>
</feature>
<evidence type="ECO:0000313" key="2">
    <source>
        <dbReference type="EMBL" id="MBB5069773.1"/>
    </source>
</evidence>
<evidence type="ECO:0000256" key="1">
    <source>
        <dbReference type="SAM" id="MobiDB-lite"/>
    </source>
</evidence>
<dbReference type="Proteomes" id="UP000580474">
    <property type="component" value="Unassembled WGS sequence"/>
</dbReference>
<dbReference type="AlphaFoldDB" id="A0A840NHV1"/>
<accession>A0A840NHV1</accession>
<feature type="compositionally biased region" description="Acidic residues" evidence="1">
    <location>
        <begin position="20"/>
        <end position="39"/>
    </location>
</feature>
<comment type="caution">
    <text evidence="2">The sequence shown here is derived from an EMBL/GenBank/DDBJ whole genome shotgun (WGS) entry which is preliminary data.</text>
</comment>